<dbReference type="Proteomes" id="UP000709295">
    <property type="component" value="Unassembled WGS sequence"/>
</dbReference>
<comment type="caution">
    <text evidence="2">The sequence shown here is derived from an EMBL/GenBank/DDBJ whole genome shotgun (WGS) entry which is preliminary data.</text>
</comment>
<protein>
    <submittedName>
        <fullName evidence="2">Uncharacterized protein</fullName>
    </submittedName>
</protein>
<feature type="compositionally biased region" description="Basic and acidic residues" evidence="1">
    <location>
        <begin position="10"/>
        <end position="20"/>
    </location>
</feature>
<evidence type="ECO:0000313" key="3">
    <source>
        <dbReference type="Proteomes" id="UP000709295"/>
    </source>
</evidence>
<gene>
    <name evidence="2" type="ORF">JG688_00017166</name>
</gene>
<name>A0A8J5I2W4_9STRA</name>
<dbReference type="EMBL" id="JAENGY010002420">
    <property type="protein sequence ID" value="KAG6944275.1"/>
    <property type="molecule type" value="Genomic_DNA"/>
</dbReference>
<organism evidence="2 3">
    <name type="scientific">Phytophthora aleatoria</name>
    <dbReference type="NCBI Taxonomy" id="2496075"/>
    <lineage>
        <taxon>Eukaryota</taxon>
        <taxon>Sar</taxon>
        <taxon>Stramenopiles</taxon>
        <taxon>Oomycota</taxon>
        <taxon>Peronosporomycetes</taxon>
        <taxon>Peronosporales</taxon>
        <taxon>Peronosporaceae</taxon>
        <taxon>Phytophthora</taxon>
    </lineage>
</organism>
<proteinExistence type="predicted"/>
<accession>A0A8J5I2W4</accession>
<evidence type="ECO:0000313" key="2">
    <source>
        <dbReference type="EMBL" id="KAG6944275.1"/>
    </source>
</evidence>
<sequence>MVITGGASRQDVEEISREGTRQSSKAPRTDYGNRRTLLCRYSRVPEQAPLSPFFQIDVDAFATRFMTCQDLIRKSLEHPREIFTVALH</sequence>
<dbReference type="AlphaFoldDB" id="A0A8J5I2W4"/>
<evidence type="ECO:0000256" key="1">
    <source>
        <dbReference type="SAM" id="MobiDB-lite"/>
    </source>
</evidence>
<keyword evidence="3" id="KW-1185">Reference proteome</keyword>
<feature type="region of interest" description="Disordered" evidence="1">
    <location>
        <begin position="1"/>
        <end position="30"/>
    </location>
</feature>
<reference evidence="2" key="1">
    <citation type="submission" date="2021-01" db="EMBL/GenBank/DDBJ databases">
        <title>Phytophthora aleatoria, a newly-described species from Pinus radiata is distinct from Phytophthora cactorum isolates based on comparative genomics.</title>
        <authorList>
            <person name="Mcdougal R."/>
            <person name="Panda P."/>
            <person name="Williams N."/>
            <person name="Studholme D.J."/>
        </authorList>
    </citation>
    <scope>NUCLEOTIDE SEQUENCE</scope>
    <source>
        <strain evidence="2">NZFS 4037</strain>
    </source>
</reference>